<feature type="compositionally biased region" description="Polar residues" evidence="1">
    <location>
        <begin position="423"/>
        <end position="432"/>
    </location>
</feature>
<feature type="region of interest" description="Disordered" evidence="1">
    <location>
        <begin position="51"/>
        <end position="85"/>
    </location>
</feature>
<dbReference type="InParanoid" id="A0A0V0Q7B3"/>
<feature type="compositionally biased region" description="Low complexity" evidence="1">
    <location>
        <begin position="51"/>
        <end position="63"/>
    </location>
</feature>
<feature type="region of interest" description="Disordered" evidence="1">
    <location>
        <begin position="126"/>
        <end position="176"/>
    </location>
</feature>
<proteinExistence type="predicted"/>
<evidence type="ECO:0000256" key="1">
    <source>
        <dbReference type="SAM" id="MobiDB-lite"/>
    </source>
</evidence>
<evidence type="ECO:0000313" key="2">
    <source>
        <dbReference type="EMBL" id="KRW98130.1"/>
    </source>
</evidence>
<keyword evidence="3" id="KW-1185">Reference proteome</keyword>
<organism evidence="2 3">
    <name type="scientific">Pseudocohnilembus persalinus</name>
    <name type="common">Ciliate</name>
    <dbReference type="NCBI Taxonomy" id="266149"/>
    <lineage>
        <taxon>Eukaryota</taxon>
        <taxon>Sar</taxon>
        <taxon>Alveolata</taxon>
        <taxon>Ciliophora</taxon>
        <taxon>Intramacronucleata</taxon>
        <taxon>Oligohymenophorea</taxon>
        <taxon>Scuticociliatia</taxon>
        <taxon>Philasterida</taxon>
        <taxon>Pseudocohnilembidae</taxon>
        <taxon>Pseudocohnilembus</taxon>
    </lineage>
</organism>
<comment type="caution">
    <text evidence="2">The sequence shown here is derived from an EMBL/GenBank/DDBJ whole genome shotgun (WGS) entry which is preliminary data.</text>
</comment>
<feature type="region of interest" description="Disordered" evidence="1">
    <location>
        <begin position="423"/>
        <end position="444"/>
    </location>
</feature>
<reference evidence="2 3" key="1">
    <citation type="journal article" date="2015" name="Sci. Rep.">
        <title>Genome of the facultative scuticociliatosis pathogen Pseudocohnilembus persalinus provides insight into its virulence through horizontal gene transfer.</title>
        <authorList>
            <person name="Xiong J."/>
            <person name="Wang G."/>
            <person name="Cheng J."/>
            <person name="Tian M."/>
            <person name="Pan X."/>
            <person name="Warren A."/>
            <person name="Jiang C."/>
            <person name="Yuan D."/>
            <person name="Miao W."/>
        </authorList>
    </citation>
    <scope>NUCLEOTIDE SEQUENCE [LARGE SCALE GENOMIC DNA]</scope>
    <source>
        <strain evidence="2">36N120E</strain>
    </source>
</reference>
<dbReference type="AlphaFoldDB" id="A0A0V0Q7B3"/>
<evidence type="ECO:0000313" key="3">
    <source>
        <dbReference type="Proteomes" id="UP000054937"/>
    </source>
</evidence>
<sequence>MTLYFKKHNSQYSSQVLQCYDVDYQNLNQGESSSFIRKRNYSQNQVLNKQQQKLKTLLRPSSKSSERSKQSKISVHFQDLEENNPKINKNLNKTLQNQKFDQIEQLRNINNQEIVQEIQQYAINATDQSKKQQNKKTQNLQKSKRNSENFGKNEKENQQNYQIQQKKQQQQQQQKKKDFLEMNMNKVKQVNKFQEYLQRGLEQEKKLIAMQEERIKDDNYLFAELPYTKEAMKMAKNDIFVLKIDDGIIDYNLNNFKSSKRKCLPIKIDPKYKATEISYDKQKKRKQIQEQFLIGKMNIEKNSAEFFENFEIQNIKSPRGIVSKIDPDSMEDNLILSQNQNSYQFLNQELKLGFTKEEIEKLKHQDEQEQNSDIFTQQNKLNMFQKNQAYINYFKQLQKSKCENMYIYQKELLNKKYNKNNNDEGGSLTQDMQLGFQKKELTQK</sequence>
<feature type="compositionally biased region" description="Basic and acidic residues" evidence="1">
    <location>
        <begin position="145"/>
        <end position="157"/>
    </location>
</feature>
<protein>
    <submittedName>
        <fullName evidence="2">Uncharacterized protein</fullName>
    </submittedName>
</protein>
<name>A0A0V0Q7B3_PSEPJ</name>
<dbReference type="EMBL" id="LDAU01000270">
    <property type="protein sequence ID" value="KRW98130.1"/>
    <property type="molecule type" value="Genomic_DNA"/>
</dbReference>
<accession>A0A0V0Q7B3</accession>
<gene>
    <name evidence="2" type="ORF">PPERSA_01000</name>
</gene>
<dbReference type="Proteomes" id="UP000054937">
    <property type="component" value="Unassembled WGS sequence"/>
</dbReference>
<feature type="compositionally biased region" description="Low complexity" evidence="1">
    <location>
        <begin position="158"/>
        <end position="173"/>
    </location>
</feature>